<evidence type="ECO:0000259" key="2">
    <source>
        <dbReference type="Pfam" id="PF07452"/>
    </source>
</evidence>
<feature type="chain" id="PRO_5043633449" description="CHRD domain-containing protein" evidence="1">
    <location>
        <begin position="29"/>
        <end position="170"/>
    </location>
</feature>
<name>A0AAW6RME9_9BURK</name>
<evidence type="ECO:0000256" key="1">
    <source>
        <dbReference type="SAM" id="SignalP"/>
    </source>
</evidence>
<keyword evidence="1" id="KW-0732">Signal</keyword>
<sequence>MNNAKQNDKCMPHRLALACVCVCAAWLAAGCGTPQLAPPVQMEPAPAATHETPPDRQPEVVALRAVLSGDGAGRGELVAIFNRETNLLRWKLRFGNLASPVTSAGFYARGADGSDMNVLPAGRKVVSPHEGRAVLTQSQRDGLLAGQWQFRLNTRQAPQGALAGALVQAH</sequence>
<dbReference type="AlphaFoldDB" id="A0AAW6RME9"/>
<feature type="domain" description="CHRD" evidence="2">
    <location>
        <begin position="72"/>
        <end position="165"/>
    </location>
</feature>
<organism evidence="3 4">
    <name type="scientific">Ottowia cancrivicina</name>
    <dbReference type="NCBI Taxonomy" id="3040346"/>
    <lineage>
        <taxon>Bacteria</taxon>
        <taxon>Pseudomonadati</taxon>
        <taxon>Pseudomonadota</taxon>
        <taxon>Betaproteobacteria</taxon>
        <taxon>Burkholderiales</taxon>
        <taxon>Comamonadaceae</taxon>
        <taxon>Ottowia</taxon>
    </lineage>
</organism>
<dbReference type="InterPro" id="IPR010895">
    <property type="entry name" value="CHRD"/>
</dbReference>
<dbReference type="EMBL" id="JARVII010000023">
    <property type="protein sequence ID" value="MDG9700089.1"/>
    <property type="molecule type" value="Genomic_DNA"/>
</dbReference>
<dbReference type="Pfam" id="PF07452">
    <property type="entry name" value="CHRD"/>
    <property type="match status" value="1"/>
</dbReference>
<proteinExistence type="predicted"/>
<dbReference type="RefSeq" id="WP_279524877.1">
    <property type="nucleotide sequence ID" value="NZ_JARVII010000023.1"/>
</dbReference>
<dbReference type="PROSITE" id="PS51257">
    <property type="entry name" value="PROKAR_LIPOPROTEIN"/>
    <property type="match status" value="1"/>
</dbReference>
<reference evidence="3 4" key="1">
    <citation type="submission" date="2023-04" db="EMBL/GenBank/DDBJ databases">
        <title>Ottowia paracancer sp. nov., isolated from human stomach.</title>
        <authorList>
            <person name="Song Y."/>
        </authorList>
    </citation>
    <scope>NUCLEOTIDE SEQUENCE [LARGE SCALE GENOMIC DNA]</scope>
    <source>
        <strain evidence="3 4">10c7w1</strain>
    </source>
</reference>
<comment type="caution">
    <text evidence="3">The sequence shown here is derived from an EMBL/GenBank/DDBJ whole genome shotgun (WGS) entry which is preliminary data.</text>
</comment>
<evidence type="ECO:0000313" key="3">
    <source>
        <dbReference type="EMBL" id="MDG9700089.1"/>
    </source>
</evidence>
<keyword evidence="4" id="KW-1185">Reference proteome</keyword>
<feature type="signal peptide" evidence="1">
    <location>
        <begin position="1"/>
        <end position="28"/>
    </location>
</feature>
<accession>A0AAW6RME9</accession>
<protein>
    <recommendedName>
        <fullName evidence="2">CHRD domain-containing protein</fullName>
    </recommendedName>
</protein>
<dbReference type="Proteomes" id="UP001237156">
    <property type="component" value="Unassembled WGS sequence"/>
</dbReference>
<evidence type="ECO:0000313" key="4">
    <source>
        <dbReference type="Proteomes" id="UP001237156"/>
    </source>
</evidence>
<gene>
    <name evidence="3" type="ORF">QB898_10280</name>
</gene>